<keyword evidence="7" id="KW-0833">Ubl conjugation pathway</keyword>
<evidence type="ECO:0000256" key="5">
    <source>
        <dbReference type="ARBA" id="ARBA00022737"/>
    </source>
</evidence>
<dbReference type="VEuPathDB" id="FungiDB:PMAA_102730"/>
<evidence type="ECO:0000256" key="8">
    <source>
        <dbReference type="ARBA" id="ARBA00022833"/>
    </source>
</evidence>
<dbReference type="InterPro" id="IPR017907">
    <property type="entry name" value="Znf_RING_CS"/>
</dbReference>
<reference evidence="12" key="1">
    <citation type="journal article" date="2015" name="Genome Announc.">
        <title>Genome sequence of the AIDS-associated pathogen Penicillium marneffei (ATCC18224) and its near taxonomic relative Talaromyces stipitatus (ATCC10500).</title>
        <authorList>
            <person name="Nierman W.C."/>
            <person name="Fedorova-Abrams N.D."/>
            <person name="Andrianopoulos A."/>
        </authorList>
    </citation>
    <scope>NUCLEOTIDE SEQUENCE [LARGE SCALE GENOMIC DNA]</scope>
    <source>
        <strain evidence="12">ATCC 18224 / CBS 334.59 / QM 7333</strain>
    </source>
</reference>
<accession>B6QWK9</accession>
<dbReference type="InterPro" id="IPR044066">
    <property type="entry name" value="TRIAD_supradom"/>
</dbReference>
<keyword evidence="6" id="KW-0863">Zinc-finger</keyword>
<dbReference type="CDD" id="cd20335">
    <property type="entry name" value="BRcat_RBR"/>
    <property type="match status" value="1"/>
</dbReference>
<evidence type="ECO:0000256" key="1">
    <source>
        <dbReference type="ARBA" id="ARBA00001798"/>
    </source>
</evidence>
<evidence type="ECO:0000256" key="9">
    <source>
        <dbReference type="SAM" id="MobiDB-lite"/>
    </source>
</evidence>
<dbReference type="EC" id="2.3.2.31" evidence="2"/>
<dbReference type="Proteomes" id="UP000001294">
    <property type="component" value="Unassembled WGS sequence"/>
</dbReference>
<dbReference type="PANTHER" id="PTHR11685">
    <property type="entry name" value="RBR FAMILY RING FINGER AND IBR DOMAIN-CONTAINING"/>
    <property type="match status" value="1"/>
</dbReference>
<dbReference type="OrthoDB" id="9977870at2759"/>
<dbReference type="GO" id="GO:0061630">
    <property type="term" value="F:ubiquitin protein ligase activity"/>
    <property type="evidence" value="ECO:0007669"/>
    <property type="project" value="UniProtKB-EC"/>
</dbReference>
<dbReference type="Gene3D" id="3.30.40.10">
    <property type="entry name" value="Zinc/RING finger domain, C3HC4 (zinc finger)"/>
    <property type="match status" value="1"/>
</dbReference>
<dbReference type="InterPro" id="IPR013083">
    <property type="entry name" value="Znf_RING/FYVE/PHD"/>
</dbReference>
<feature type="domain" description="RING-type" evidence="10">
    <location>
        <begin position="167"/>
        <end position="360"/>
    </location>
</feature>
<comment type="catalytic activity">
    <reaction evidence="1">
        <text>[E2 ubiquitin-conjugating enzyme]-S-ubiquitinyl-L-cysteine + [acceptor protein]-L-lysine = [E2 ubiquitin-conjugating enzyme]-L-cysteine + [acceptor protein]-N(6)-ubiquitinyl-L-lysine.</text>
        <dbReference type="EC" id="2.3.2.31"/>
    </reaction>
</comment>
<dbReference type="SUPFAM" id="SSF57850">
    <property type="entry name" value="RING/U-box"/>
    <property type="match status" value="3"/>
</dbReference>
<protein>
    <recommendedName>
        <fullName evidence="2">RBR-type E3 ubiquitin transferase</fullName>
        <ecNumber evidence="2">2.3.2.31</ecNumber>
    </recommendedName>
</protein>
<dbReference type="GO" id="GO:0016567">
    <property type="term" value="P:protein ubiquitination"/>
    <property type="evidence" value="ECO:0007669"/>
    <property type="project" value="InterPro"/>
</dbReference>
<dbReference type="AlphaFoldDB" id="B6QWK9"/>
<dbReference type="Pfam" id="PF01485">
    <property type="entry name" value="IBR"/>
    <property type="match status" value="2"/>
</dbReference>
<feature type="region of interest" description="Disordered" evidence="9">
    <location>
        <begin position="385"/>
        <end position="423"/>
    </location>
</feature>
<name>B6QWK9_TALMQ</name>
<dbReference type="SMART" id="SM00647">
    <property type="entry name" value="IBR"/>
    <property type="match status" value="2"/>
</dbReference>
<evidence type="ECO:0000256" key="4">
    <source>
        <dbReference type="ARBA" id="ARBA00022723"/>
    </source>
</evidence>
<dbReference type="PROSITE" id="PS00518">
    <property type="entry name" value="ZF_RING_1"/>
    <property type="match status" value="1"/>
</dbReference>
<dbReference type="CDD" id="cd22584">
    <property type="entry name" value="Rcat_RBR_unk"/>
    <property type="match status" value="1"/>
</dbReference>
<dbReference type="InterPro" id="IPR002867">
    <property type="entry name" value="IBR_dom"/>
</dbReference>
<dbReference type="InterPro" id="IPR031127">
    <property type="entry name" value="E3_UB_ligase_RBR"/>
</dbReference>
<evidence type="ECO:0000256" key="3">
    <source>
        <dbReference type="ARBA" id="ARBA00022679"/>
    </source>
</evidence>
<dbReference type="GO" id="GO:0008270">
    <property type="term" value="F:zinc ion binding"/>
    <property type="evidence" value="ECO:0007669"/>
    <property type="project" value="UniProtKB-KW"/>
</dbReference>
<keyword evidence="8" id="KW-0862">Zinc</keyword>
<evidence type="ECO:0000256" key="2">
    <source>
        <dbReference type="ARBA" id="ARBA00012251"/>
    </source>
</evidence>
<evidence type="ECO:0000259" key="10">
    <source>
        <dbReference type="PROSITE" id="PS51873"/>
    </source>
</evidence>
<dbReference type="STRING" id="441960.B6QWK9"/>
<gene>
    <name evidence="11" type="ORF">PMAA_102730</name>
</gene>
<evidence type="ECO:0000313" key="11">
    <source>
        <dbReference type="EMBL" id="EEA18498.1"/>
    </source>
</evidence>
<organism evidence="11 12">
    <name type="scientific">Talaromyces marneffei (strain ATCC 18224 / CBS 334.59 / QM 7333)</name>
    <name type="common">Penicillium marneffei</name>
    <dbReference type="NCBI Taxonomy" id="441960"/>
    <lineage>
        <taxon>Eukaryota</taxon>
        <taxon>Fungi</taxon>
        <taxon>Dikarya</taxon>
        <taxon>Ascomycota</taxon>
        <taxon>Pezizomycotina</taxon>
        <taxon>Eurotiomycetes</taxon>
        <taxon>Eurotiomycetidae</taxon>
        <taxon>Eurotiales</taxon>
        <taxon>Trichocomaceae</taxon>
        <taxon>Talaromyces</taxon>
        <taxon>Talaromyces sect. Talaromyces</taxon>
    </lineage>
</organism>
<dbReference type="PhylomeDB" id="B6QWK9"/>
<dbReference type="Gene3D" id="1.20.120.1750">
    <property type="match status" value="1"/>
</dbReference>
<keyword evidence="5" id="KW-0677">Repeat</keyword>
<keyword evidence="3" id="KW-0808">Transferase</keyword>
<keyword evidence="4" id="KW-0479">Metal-binding</keyword>
<proteinExistence type="predicted"/>
<feature type="compositionally biased region" description="Acidic residues" evidence="9">
    <location>
        <begin position="393"/>
        <end position="403"/>
    </location>
</feature>
<keyword evidence="12" id="KW-1185">Reference proteome</keyword>
<sequence>MACVLGPELDQPTADLIVQLQLQDVGLYSDTSKGKSREPTDEELAFHLQNEELESISRYLEDRRMAMSFAAAVEADGHILAENQEEEEKASKDRLIACRWDVDGHPVPPHSSDSETACLDDETLEKLQILYVSGAERYHNTEATITDSEQAESSSWATRRPKQPSLTLHQCVACVEEKEFVDVVRVPCQHEYCRICLEDLFKTSMTDESLFPPRCCRQRINVNVARIFLKSELVKQFEKKKIEFETPNRTYCYSPECSAFIEPTHIHGEVATCPICEHTTCINCKQRAHTGDCPDDRAMQQLLATAQENGWQRCYSCWRIVELNYGCNHMTCPCGAQFCYNCGEAWKNCACEQWNEHRLLARAYQIIDRDAVPLAAAPPAFEEPRIEGQFVPEIDESQTDTQEEQLGQADEEPHAGAEVSPTPRDILVARTIQELRENHECEHGKWRDCKTWSIMKWVPCTPLMVEMFLSVTPLDPSAASGPLQSRSWSRFKQTLSISVDLSPTKLVPHGDEV</sequence>
<dbReference type="PROSITE" id="PS51873">
    <property type="entry name" value="TRIAD"/>
    <property type="match status" value="1"/>
</dbReference>
<evidence type="ECO:0000313" key="12">
    <source>
        <dbReference type="Proteomes" id="UP000001294"/>
    </source>
</evidence>
<dbReference type="EMBL" id="DS995908">
    <property type="protein sequence ID" value="EEA18498.1"/>
    <property type="molecule type" value="Genomic_DNA"/>
</dbReference>
<evidence type="ECO:0000256" key="6">
    <source>
        <dbReference type="ARBA" id="ARBA00022771"/>
    </source>
</evidence>
<evidence type="ECO:0000256" key="7">
    <source>
        <dbReference type="ARBA" id="ARBA00022786"/>
    </source>
</evidence>